<protein>
    <submittedName>
        <fullName evidence="1">Uncharacterized protein</fullName>
    </submittedName>
</protein>
<proteinExistence type="predicted"/>
<comment type="caution">
    <text evidence="1">The sequence shown here is derived from an EMBL/GenBank/DDBJ whole genome shotgun (WGS) entry which is preliminary data.</text>
</comment>
<name>A0ACC2N0F1_9HYME</name>
<dbReference type="Proteomes" id="UP001239111">
    <property type="component" value="Chromosome 4"/>
</dbReference>
<gene>
    <name evidence="1" type="ORF">QAD02_006108</name>
</gene>
<reference evidence="1" key="1">
    <citation type="submission" date="2023-04" db="EMBL/GenBank/DDBJ databases">
        <title>A chromosome-level genome assembly of the parasitoid wasp Eretmocerus hayati.</title>
        <authorList>
            <person name="Zhong Y."/>
            <person name="Liu S."/>
            <person name="Liu Y."/>
        </authorList>
    </citation>
    <scope>NUCLEOTIDE SEQUENCE</scope>
    <source>
        <strain evidence="1">ZJU_SS_LIU_2023</strain>
    </source>
</reference>
<evidence type="ECO:0000313" key="1">
    <source>
        <dbReference type="EMBL" id="KAJ8664446.1"/>
    </source>
</evidence>
<keyword evidence="2" id="KW-1185">Reference proteome</keyword>
<organism evidence="1 2">
    <name type="scientific">Eretmocerus hayati</name>
    <dbReference type="NCBI Taxonomy" id="131215"/>
    <lineage>
        <taxon>Eukaryota</taxon>
        <taxon>Metazoa</taxon>
        <taxon>Ecdysozoa</taxon>
        <taxon>Arthropoda</taxon>
        <taxon>Hexapoda</taxon>
        <taxon>Insecta</taxon>
        <taxon>Pterygota</taxon>
        <taxon>Neoptera</taxon>
        <taxon>Endopterygota</taxon>
        <taxon>Hymenoptera</taxon>
        <taxon>Apocrita</taxon>
        <taxon>Proctotrupomorpha</taxon>
        <taxon>Chalcidoidea</taxon>
        <taxon>Aphelinidae</taxon>
        <taxon>Aphelininae</taxon>
        <taxon>Eretmocerus</taxon>
    </lineage>
</organism>
<evidence type="ECO:0000313" key="2">
    <source>
        <dbReference type="Proteomes" id="UP001239111"/>
    </source>
</evidence>
<dbReference type="EMBL" id="CM056744">
    <property type="protein sequence ID" value="KAJ8664446.1"/>
    <property type="molecule type" value="Genomic_DNA"/>
</dbReference>
<sequence>MASEFSFIMFNFEFDCEGLMNMQRMKISNIRANNLEKFDKASIEEFSSTVIIGYFDRYFKLPPKYICSGTVLTSSHVLTLSSCLPRTESKLYVFGGYETLGDNLYFGRHEILSVIRYNEWARESQLQEEKYNLAIVTLSKPDPIIRPAQISPMSIKSWHGVKGRVIGYRPSENEKGLERLNRITVKILPKPICASHVQKEDLASGKIFCTESPPNLVDGDKGGPFFDKDNQLFGINLKKHCQSYGKGVECTNLHINIHHFKDFIVKNTGKNPVTFPSPAVSHIPLHAKSK</sequence>
<accession>A0ACC2N0F1</accession>